<reference evidence="19" key="1">
    <citation type="journal article" date="2014" name="BMC Genomics">
        <title>Six newly sequenced chloroplast genomes from prasinophyte green algae provide insights into the relationships among prasinophyte lineages and the diversity of streamlined genome architecture in picoplanktonic species.</title>
        <authorList>
            <person name="Lemieux C."/>
            <person name="Otis C."/>
            <person name="Turmel M."/>
        </authorList>
    </citation>
    <scope>NUCLEOTIDE SEQUENCE</scope>
</reference>
<dbReference type="Pfam" id="PF00306">
    <property type="entry name" value="ATP-synt_ab_C"/>
    <property type="match status" value="1"/>
</dbReference>
<dbReference type="InterPro" id="IPR027417">
    <property type="entry name" value="P-loop_NTPase"/>
</dbReference>
<evidence type="ECO:0000256" key="9">
    <source>
        <dbReference type="ARBA" id="ARBA00023136"/>
    </source>
</evidence>
<evidence type="ECO:0000313" key="19">
    <source>
        <dbReference type="EMBL" id="AID67822.1"/>
    </source>
</evidence>
<dbReference type="FunFam" id="1.20.150.20:FF:000001">
    <property type="entry name" value="ATP synthase subunit alpha"/>
    <property type="match status" value="1"/>
</dbReference>
<dbReference type="SUPFAM" id="SSF47917">
    <property type="entry name" value="C-terminal domain of alpha and beta subunits of F1 ATP synthase"/>
    <property type="match status" value="1"/>
</dbReference>
<dbReference type="SUPFAM" id="SSF50615">
    <property type="entry name" value="N-terminal domain of alpha and beta subunits of F1 ATP synthase"/>
    <property type="match status" value="1"/>
</dbReference>
<dbReference type="PIRSF" id="PIRSF039088">
    <property type="entry name" value="F_ATPase_subunit_alpha"/>
    <property type="match status" value="1"/>
</dbReference>
<dbReference type="PANTHER" id="PTHR48082">
    <property type="entry name" value="ATP SYNTHASE SUBUNIT ALPHA, MITOCHONDRIAL"/>
    <property type="match status" value="1"/>
</dbReference>
<evidence type="ECO:0000256" key="11">
    <source>
        <dbReference type="ARBA" id="ARBA00023310"/>
    </source>
</evidence>
<dbReference type="InterPro" id="IPR005294">
    <property type="entry name" value="ATP_synth_F1_asu"/>
</dbReference>
<keyword evidence="5 12" id="KW-0375">Hydrogen ion transport</keyword>
<dbReference type="GO" id="GO:0043531">
    <property type="term" value="F:ADP binding"/>
    <property type="evidence" value="ECO:0007669"/>
    <property type="project" value="TreeGrafter"/>
</dbReference>
<keyword evidence="12 14" id="KW-0793">Thylakoid</keyword>
<keyword evidence="7 12" id="KW-1278">Translocase</keyword>
<dbReference type="InterPro" id="IPR023366">
    <property type="entry name" value="ATP_synth_asu-like_sf"/>
</dbReference>
<dbReference type="InterPro" id="IPR020003">
    <property type="entry name" value="ATPase_a/bsu_AS"/>
</dbReference>
<dbReference type="HAMAP" id="MF_01346">
    <property type="entry name" value="ATP_synth_alpha_bact"/>
    <property type="match status" value="1"/>
</dbReference>
<feature type="domain" description="ATP synthase alpha subunit C-terminal" evidence="17">
    <location>
        <begin position="372"/>
        <end position="495"/>
    </location>
</feature>
<keyword evidence="6 12" id="KW-0067">ATP-binding</keyword>
<dbReference type="NCBIfam" id="NF009884">
    <property type="entry name" value="PRK13343.1"/>
    <property type="match status" value="1"/>
</dbReference>
<comment type="subunit">
    <text evidence="12 15">F-type ATPases have 2 components, CF(1) - the catalytic core - and CF(0) - the membrane proton channel. CF(1) has five subunits: alpha(3), beta(3), gamma(1), delta(1), epsilon(1). CF(0) has four main subunits: a, b, b' and c.</text>
</comment>
<evidence type="ECO:0000256" key="5">
    <source>
        <dbReference type="ARBA" id="ARBA00022781"/>
    </source>
</evidence>
<keyword evidence="10 12" id="KW-0139">CF(1)</keyword>
<protein>
    <recommendedName>
        <fullName evidence="12 15">ATP synthase subunit alpha, chloroplastic</fullName>
        <ecNumber evidence="12 15">7.1.2.2</ecNumber>
    </recommendedName>
    <alternativeName>
        <fullName evidence="12">ATP synthase F1 sector subunit alpha</fullName>
    </alternativeName>
    <alternativeName>
        <fullName evidence="12">F-ATPase subunit alpha</fullName>
    </alternativeName>
</protein>
<comment type="similarity">
    <text evidence="2 12 13">Belongs to the ATPase alpha/beta chains family.</text>
</comment>
<dbReference type="PROSITE" id="PS00152">
    <property type="entry name" value="ATPASE_ALPHA_BETA"/>
    <property type="match status" value="1"/>
</dbReference>
<feature type="domain" description="ATPase F1/V1/A1 complex alpha/beta subunit N-terminal" evidence="18">
    <location>
        <begin position="26"/>
        <end position="93"/>
    </location>
</feature>
<dbReference type="NCBIfam" id="TIGR00962">
    <property type="entry name" value="atpA"/>
    <property type="match status" value="1"/>
</dbReference>
<feature type="domain" description="ATPase F1/V1/A1 complex alpha/beta subunit nucleotide-binding" evidence="16">
    <location>
        <begin position="150"/>
        <end position="365"/>
    </location>
</feature>
<dbReference type="CDD" id="cd18113">
    <property type="entry name" value="ATP-synt_F1_alpha_C"/>
    <property type="match status" value="1"/>
</dbReference>
<evidence type="ECO:0000256" key="6">
    <source>
        <dbReference type="ARBA" id="ARBA00022840"/>
    </source>
</evidence>
<keyword evidence="15 19" id="KW-0934">Plastid</keyword>
<evidence type="ECO:0000259" key="16">
    <source>
        <dbReference type="Pfam" id="PF00006"/>
    </source>
</evidence>
<dbReference type="InterPro" id="IPR036121">
    <property type="entry name" value="ATPase_F1/V1/A1_a/bsu_N_sf"/>
</dbReference>
<proteinExistence type="inferred from homology"/>
<dbReference type="InterPro" id="IPR004100">
    <property type="entry name" value="ATPase_F1/V1/A1_a/bsu_N"/>
</dbReference>
<keyword evidence="9 12" id="KW-0472">Membrane</keyword>
<dbReference type="InterPro" id="IPR033732">
    <property type="entry name" value="ATP_synth_F1_a_nt-bd_dom"/>
</dbReference>
<dbReference type="InterPro" id="IPR038376">
    <property type="entry name" value="ATP_synth_asu_C_sf"/>
</dbReference>
<dbReference type="PANTHER" id="PTHR48082:SF2">
    <property type="entry name" value="ATP SYNTHASE SUBUNIT ALPHA, MITOCHONDRIAL"/>
    <property type="match status" value="1"/>
</dbReference>
<dbReference type="InterPro" id="IPR000194">
    <property type="entry name" value="ATPase_F1/V1/A1_a/bsu_nucl-bd"/>
</dbReference>
<sequence length="506" mass="54211">MVTIRPDEISSIIKQQIEDYSSSVKVMNVGTVLQVGDGIARVYGLNKVMAGELLEFEDGTIGIALNLEADNVGAVLMGEGLGVQEGSSVKATGRIAQVPVGEKFLGRIVDALARPIDGKGDIPNDDTRLIESPAPGIISRRSVYEPMQTGLVAIDSMIPIGRGQRELIIGDRQTGKTAVGTDTILNQKGSGVICVYVAIGQKASSVAQIATTLEENNAMDYTIIVSETADSPAPLQYLAPYTGASLAEYFMYTGRHTLVIYDDLSKQAAAYRQMSLLLRRPPGREAYPGDVFYLHSRLLERAAKLSDALGEGSMTALPVVETQAGDVSAYIPTNVISITDGQVFLSGDLFNSGIRPAINVGISVSRVGSAAQVKAMKQVAGKLKLELAQFAELEAFSQFASDLDKATQAQLARGARLRELLKQPQSAPLSVAEQVVTIYTGINGYVDDVEVGDVREFLAGLREYVNTSVPKVTEIIVETTKFTDEAETLLVEAIGSYKESFFASKK</sequence>
<dbReference type="FunFam" id="3.40.50.300:FF:000002">
    <property type="entry name" value="ATP synthase subunit alpha"/>
    <property type="match status" value="1"/>
</dbReference>
<dbReference type="GO" id="GO:0009535">
    <property type="term" value="C:chloroplast thylakoid membrane"/>
    <property type="evidence" value="ECO:0007669"/>
    <property type="project" value="UniProtKB-SubCell"/>
</dbReference>
<dbReference type="GO" id="GO:0045259">
    <property type="term" value="C:proton-transporting ATP synthase complex"/>
    <property type="evidence" value="ECO:0007669"/>
    <property type="project" value="UniProtKB-KW"/>
</dbReference>
<comment type="subcellular location">
    <subcellularLocation>
        <location evidence="1">Membrane</location>
        <topology evidence="1">Peripheral membrane protein</topology>
    </subcellularLocation>
    <subcellularLocation>
        <location evidence="12 14">Plastid</location>
        <location evidence="12 14">Chloroplast thylakoid membrane</location>
        <topology evidence="12 14">Peripheral membrane protein</topology>
    </subcellularLocation>
</comment>
<dbReference type="AlphaFoldDB" id="A0A088CKF0"/>
<dbReference type="EC" id="7.1.2.2" evidence="12 15"/>
<dbReference type="Gene3D" id="2.40.30.20">
    <property type="match status" value="1"/>
</dbReference>
<dbReference type="Gene3D" id="3.40.50.300">
    <property type="entry name" value="P-loop containing nucleotide triphosphate hydrolases"/>
    <property type="match status" value="1"/>
</dbReference>
<comment type="function">
    <text evidence="12 15">Produces ATP from ADP in the presence of a proton gradient across the membrane. The alpha chain is a regulatory subunit.</text>
</comment>
<evidence type="ECO:0000256" key="4">
    <source>
        <dbReference type="ARBA" id="ARBA00022741"/>
    </source>
</evidence>
<keyword evidence="8 12" id="KW-0406">Ion transport</keyword>
<keyword evidence="11 12" id="KW-0066">ATP synthesis</keyword>
<dbReference type="GO" id="GO:0005524">
    <property type="term" value="F:ATP binding"/>
    <property type="evidence" value="ECO:0007669"/>
    <property type="project" value="UniProtKB-UniRule"/>
</dbReference>
<name>A0A088CKF0_9CHLO</name>
<keyword evidence="4 12" id="KW-0547">Nucleotide-binding</keyword>
<evidence type="ECO:0000256" key="2">
    <source>
        <dbReference type="ARBA" id="ARBA00008936"/>
    </source>
</evidence>
<dbReference type="CDD" id="cd01132">
    <property type="entry name" value="F1-ATPase_alpha_CD"/>
    <property type="match status" value="1"/>
</dbReference>
<dbReference type="GO" id="GO:0046933">
    <property type="term" value="F:proton-transporting ATP synthase activity, rotational mechanism"/>
    <property type="evidence" value="ECO:0007669"/>
    <property type="project" value="UniProtKB-UniRule"/>
</dbReference>
<evidence type="ECO:0000256" key="15">
    <source>
        <dbReference type="RuleBase" id="RU004286"/>
    </source>
</evidence>
<comment type="catalytic activity">
    <reaction evidence="12 15">
        <text>ATP + H2O + 4 H(+)(in) = ADP + phosphate + 5 H(+)(out)</text>
        <dbReference type="Rhea" id="RHEA:57720"/>
        <dbReference type="ChEBI" id="CHEBI:15377"/>
        <dbReference type="ChEBI" id="CHEBI:15378"/>
        <dbReference type="ChEBI" id="CHEBI:30616"/>
        <dbReference type="ChEBI" id="CHEBI:43474"/>
        <dbReference type="ChEBI" id="CHEBI:456216"/>
        <dbReference type="EC" id="7.1.2.2"/>
    </reaction>
</comment>
<dbReference type="Gene3D" id="1.20.150.20">
    <property type="entry name" value="ATP synthase alpha/beta chain, C-terminal domain"/>
    <property type="match status" value="1"/>
</dbReference>
<evidence type="ECO:0000256" key="10">
    <source>
        <dbReference type="ARBA" id="ARBA00023196"/>
    </source>
</evidence>
<gene>
    <name evidence="12 15 19" type="primary">atpA</name>
</gene>
<evidence type="ECO:0000256" key="8">
    <source>
        <dbReference type="ARBA" id="ARBA00023065"/>
    </source>
</evidence>
<dbReference type="EMBL" id="KJ746602">
    <property type="protein sequence ID" value="AID67822.1"/>
    <property type="molecule type" value="Genomic_DNA"/>
</dbReference>
<keyword evidence="3 12" id="KW-0813">Transport</keyword>
<feature type="binding site" evidence="12">
    <location>
        <begin position="170"/>
        <end position="177"/>
    </location>
    <ligand>
        <name>ATP</name>
        <dbReference type="ChEBI" id="CHEBI:30616"/>
    </ligand>
</feature>
<dbReference type="Pfam" id="PF00006">
    <property type="entry name" value="ATP-synt_ab"/>
    <property type="match status" value="1"/>
</dbReference>
<dbReference type="CDD" id="cd18116">
    <property type="entry name" value="ATP-synt_F1_alpha_N"/>
    <property type="match status" value="1"/>
</dbReference>
<keyword evidence="14 19" id="KW-0150">Chloroplast</keyword>
<evidence type="ECO:0000259" key="17">
    <source>
        <dbReference type="Pfam" id="PF00306"/>
    </source>
</evidence>
<evidence type="ECO:0000259" key="18">
    <source>
        <dbReference type="Pfam" id="PF02874"/>
    </source>
</evidence>
<evidence type="ECO:0000256" key="1">
    <source>
        <dbReference type="ARBA" id="ARBA00004170"/>
    </source>
</evidence>
<evidence type="ECO:0000256" key="3">
    <source>
        <dbReference type="ARBA" id="ARBA00022448"/>
    </source>
</evidence>
<evidence type="ECO:0000256" key="12">
    <source>
        <dbReference type="HAMAP-Rule" id="MF_01346"/>
    </source>
</evidence>
<evidence type="ECO:0000256" key="14">
    <source>
        <dbReference type="RuleBase" id="RU000341"/>
    </source>
</evidence>
<organism evidence="19">
    <name type="scientific">prasinophyte sp. MBIC10622</name>
    <dbReference type="NCBI Taxonomy" id="156113"/>
    <lineage>
        <taxon>Eukaryota</taxon>
        <taxon>Viridiplantae</taxon>
        <taxon>Chlorophyta</taxon>
    </lineage>
</organism>
<accession>A0A088CKF0</accession>
<evidence type="ECO:0000256" key="13">
    <source>
        <dbReference type="RuleBase" id="RU000339"/>
    </source>
</evidence>
<dbReference type="FunFam" id="2.40.30.20:FF:000001">
    <property type="entry name" value="ATP synthase subunit alpha"/>
    <property type="match status" value="1"/>
</dbReference>
<geneLocation type="chloroplast" evidence="19"/>
<dbReference type="SUPFAM" id="SSF52540">
    <property type="entry name" value="P-loop containing nucleoside triphosphate hydrolases"/>
    <property type="match status" value="1"/>
</dbReference>
<feature type="site" description="Required for activity" evidence="12">
    <location>
        <position position="363"/>
    </location>
</feature>
<dbReference type="Pfam" id="PF02874">
    <property type="entry name" value="ATP-synt_ab_N"/>
    <property type="match status" value="1"/>
</dbReference>
<evidence type="ECO:0000256" key="7">
    <source>
        <dbReference type="ARBA" id="ARBA00022967"/>
    </source>
</evidence>
<dbReference type="InterPro" id="IPR000793">
    <property type="entry name" value="ATP_synth_asu_C"/>
</dbReference>